<dbReference type="RefSeq" id="WP_156722975.1">
    <property type="nucleotide sequence ID" value="NZ_CACRSX010000018.1"/>
</dbReference>
<proteinExistence type="predicted"/>
<name>A0A6N2S995_ANAHA</name>
<accession>A0A6N2S995</accession>
<evidence type="ECO:0000313" key="1">
    <source>
        <dbReference type="EMBL" id="VYS88821.1"/>
    </source>
</evidence>
<gene>
    <name evidence="1" type="ORF">AHLFYP4_00786</name>
</gene>
<protein>
    <submittedName>
        <fullName evidence="1">Uncharacterized protein</fullName>
    </submittedName>
</protein>
<reference evidence="1" key="1">
    <citation type="submission" date="2019-11" db="EMBL/GenBank/DDBJ databases">
        <authorList>
            <person name="Feng L."/>
        </authorList>
    </citation>
    <scope>NUCLEOTIDE SEQUENCE</scope>
    <source>
        <strain evidence="1">AhadrusLFYP4</strain>
    </source>
</reference>
<dbReference type="Pfam" id="PF24203">
    <property type="entry name" value="Phage_ProQ_C_like"/>
    <property type="match status" value="1"/>
</dbReference>
<dbReference type="AlphaFoldDB" id="A0A6N2S995"/>
<sequence>MVVNRSNLHVGQTVFFVHKEYNSLTKMKEDSIVECKITKIGRIYITINNGYPNRQFFIKSGNHYEFGIQEKENAIDGGILCFTREDAEKHLLKKKMMLELRNINYSEKTNSLNQLLLMKLAYEVGKLDFKDDAVLKIPLPVNYKEMSEENLKSLLESDGE</sequence>
<dbReference type="InterPro" id="IPR056982">
    <property type="entry name" value="Phage_ProQ_C-like"/>
</dbReference>
<organism evidence="1">
    <name type="scientific">Anaerostipes hadrus</name>
    <dbReference type="NCBI Taxonomy" id="649756"/>
    <lineage>
        <taxon>Bacteria</taxon>
        <taxon>Bacillati</taxon>
        <taxon>Bacillota</taxon>
        <taxon>Clostridia</taxon>
        <taxon>Lachnospirales</taxon>
        <taxon>Lachnospiraceae</taxon>
        <taxon>Anaerostipes</taxon>
    </lineage>
</organism>
<dbReference type="EMBL" id="CACRSX010000018">
    <property type="protein sequence ID" value="VYS88821.1"/>
    <property type="molecule type" value="Genomic_DNA"/>
</dbReference>